<evidence type="ECO:0000313" key="1">
    <source>
        <dbReference type="EMBL" id="GLT23116.1"/>
    </source>
</evidence>
<dbReference type="Gene3D" id="3.40.50.300">
    <property type="entry name" value="P-loop containing nucleotide triphosphate hydrolases"/>
    <property type="match status" value="1"/>
</dbReference>
<dbReference type="RefSeq" id="WP_284188335.1">
    <property type="nucleotide sequence ID" value="NZ_BSPX01000038.1"/>
</dbReference>
<dbReference type="InterPro" id="IPR027417">
    <property type="entry name" value="P-loop_NTPase"/>
</dbReference>
<dbReference type="SUPFAM" id="SSF52540">
    <property type="entry name" value="P-loop containing nucleoside triphosphate hydrolases"/>
    <property type="match status" value="1"/>
</dbReference>
<evidence type="ECO:0008006" key="3">
    <source>
        <dbReference type="Google" id="ProtNLM"/>
    </source>
</evidence>
<dbReference type="Proteomes" id="UP001157167">
    <property type="component" value="Unassembled WGS sequence"/>
</dbReference>
<gene>
    <name evidence="1" type="ORF">GCM10007933_25780</name>
</gene>
<proteinExistence type="predicted"/>
<sequence>MLHASDQAAGLRRLFRRTPSAVVALFTSGRSPRDLAVQTLTALTEGARRVVAIDEHAPDRGSLLAAFGYPDGGDLLGALQGQHDVTETMREVADGLWVVPAAATVLAVPLLDETPHARLEAGIAELQRRADLLAIHTVGDVRSLTPFARAAGRRLLVVEASGVGARGACQWIKGLAAAGAGSLEIAVSGARDRADATALFASLNDFTARHVGLPLVWRGEVERDPLADAMTTPLGARHPAEGAQAFIRRLRAWSSQAGVAG</sequence>
<protein>
    <recommendedName>
        <fullName evidence="3">Flagellar FleN</fullName>
    </recommendedName>
</protein>
<dbReference type="EMBL" id="BSPX01000038">
    <property type="protein sequence ID" value="GLT23116.1"/>
    <property type="molecule type" value="Genomic_DNA"/>
</dbReference>
<reference evidence="2" key="1">
    <citation type="journal article" date="2019" name="Int. J. Syst. Evol. Microbiol.">
        <title>The Global Catalogue of Microorganisms (GCM) 10K type strain sequencing project: providing services to taxonomists for standard genome sequencing and annotation.</title>
        <authorList>
            <consortium name="The Broad Institute Genomics Platform"/>
            <consortium name="The Broad Institute Genome Sequencing Center for Infectious Disease"/>
            <person name="Wu L."/>
            <person name="Ma J."/>
        </authorList>
    </citation>
    <scope>NUCLEOTIDE SEQUENCE [LARGE SCALE GENOMIC DNA]</scope>
    <source>
        <strain evidence="2">NBRC 102407</strain>
    </source>
</reference>
<keyword evidence="2" id="KW-1185">Reference proteome</keyword>
<name>A0ABQ6FEV5_9RHOO</name>
<organism evidence="1 2">
    <name type="scientific">Zoogloea oryzae</name>
    <dbReference type="NCBI Taxonomy" id="310767"/>
    <lineage>
        <taxon>Bacteria</taxon>
        <taxon>Pseudomonadati</taxon>
        <taxon>Pseudomonadota</taxon>
        <taxon>Betaproteobacteria</taxon>
        <taxon>Rhodocyclales</taxon>
        <taxon>Zoogloeaceae</taxon>
        <taxon>Zoogloea</taxon>
    </lineage>
</organism>
<evidence type="ECO:0000313" key="2">
    <source>
        <dbReference type="Proteomes" id="UP001157167"/>
    </source>
</evidence>
<comment type="caution">
    <text evidence="1">The sequence shown here is derived from an EMBL/GenBank/DDBJ whole genome shotgun (WGS) entry which is preliminary data.</text>
</comment>
<accession>A0ABQ6FEV5</accession>